<accession>A0A640VUN9</accession>
<organism evidence="1 2">
    <name type="scientific">Roseobacter cerasinus</name>
    <dbReference type="NCBI Taxonomy" id="2602289"/>
    <lineage>
        <taxon>Bacteria</taxon>
        <taxon>Pseudomonadati</taxon>
        <taxon>Pseudomonadota</taxon>
        <taxon>Alphaproteobacteria</taxon>
        <taxon>Rhodobacterales</taxon>
        <taxon>Roseobacteraceae</taxon>
        <taxon>Roseobacter</taxon>
    </lineage>
</organism>
<gene>
    <name evidence="1" type="ORF">So717_25640</name>
</gene>
<evidence type="ECO:0000313" key="1">
    <source>
        <dbReference type="EMBL" id="GFE50811.1"/>
    </source>
</evidence>
<name>A0A640VUN9_9RHOB</name>
<protein>
    <submittedName>
        <fullName evidence="1">Uncharacterized protein</fullName>
    </submittedName>
</protein>
<dbReference type="EMBL" id="BLIV01000004">
    <property type="protein sequence ID" value="GFE50811.1"/>
    <property type="molecule type" value="Genomic_DNA"/>
</dbReference>
<keyword evidence="2" id="KW-1185">Reference proteome</keyword>
<dbReference type="Proteomes" id="UP000436522">
    <property type="component" value="Unassembled WGS sequence"/>
</dbReference>
<reference evidence="1 2" key="1">
    <citation type="submission" date="2019-12" db="EMBL/GenBank/DDBJ databases">
        <title>Roseobacter cerasinus sp. nov., isolated from seawater around aquaculture.</title>
        <authorList>
            <person name="Muramatsu S."/>
            <person name="Takabe Y."/>
            <person name="Mori K."/>
            <person name="Takaichi S."/>
            <person name="Hanada S."/>
        </authorList>
    </citation>
    <scope>NUCLEOTIDE SEQUENCE [LARGE SCALE GENOMIC DNA]</scope>
    <source>
        <strain evidence="1 2">AI77</strain>
    </source>
</reference>
<comment type="caution">
    <text evidence="1">The sequence shown here is derived from an EMBL/GenBank/DDBJ whole genome shotgun (WGS) entry which is preliminary data.</text>
</comment>
<sequence>MYGLKVANGNVDPRIQVTPARFQQNDGVGWVGTETVCKHTACRPRSDDDEISFHFALPGRYKKSLCKKNETY</sequence>
<proteinExistence type="predicted"/>
<dbReference type="AlphaFoldDB" id="A0A640VUN9"/>
<evidence type="ECO:0000313" key="2">
    <source>
        <dbReference type="Proteomes" id="UP000436522"/>
    </source>
</evidence>